<dbReference type="AlphaFoldDB" id="B1C0N0"/>
<dbReference type="PANTHER" id="PTHR30518">
    <property type="entry name" value="ENDOLYTIC MUREIN TRANSGLYCOSYLASE"/>
    <property type="match status" value="1"/>
</dbReference>
<reference evidence="8" key="2">
    <citation type="submission" date="2014-06" db="EMBL/GenBank/DDBJ databases">
        <title>Draft genome sequence of Clostridium spiroforme (DSM 1552).</title>
        <authorList>
            <person name="Sudarsanam P."/>
            <person name="Ley R."/>
            <person name="Guruge J."/>
            <person name="Turnbaugh P.J."/>
            <person name="Mahowald M."/>
            <person name="Liep D."/>
            <person name="Gordon J."/>
        </authorList>
    </citation>
    <scope>NUCLEOTIDE SEQUENCE</scope>
    <source>
        <strain evidence="8">DSM 1552</strain>
    </source>
</reference>
<dbReference type="Proteomes" id="UP000004910">
    <property type="component" value="Unassembled WGS sequence"/>
</dbReference>
<comment type="catalytic activity">
    <reaction evidence="7">
        <text>a peptidoglycan chain = a peptidoglycan chain with N-acetyl-1,6-anhydromuramyl-[peptide] at the reducing end + a peptidoglycan chain with N-acetylglucosamine at the non-reducing end.</text>
        <dbReference type="EC" id="4.2.2.29"/>
    </reaction>
</comment>
<dbReference type="GO" id="GO:0005886">
    <property type="term" value="C:plasma membrane"/>
    <property type="evidence" value="ECO:0007669"/>
    <property type="project" value="UniProtKB-SubCell"/>
</dbReference>
<keyword evidence="6 7" id="KW-0961">Cell wall biogenesis/degradation</keyword>
<keyword evidence="1 7" id="KW-1003">Cell membrane</keyword>
<evidence type="ECO:0000256" key="6">
    <source>
        <dbReference type="ARBA" id="ARBA00023316"/>
    </source>
</evidence>
<keyword evidence="4 7" id="KW-0472">Membrane</keyword>
<evidence type="ECO:0000256" key="3">
    <source>
        <dbReference type="ARBA" id="ARBA00022989"/>
    </source>
</evidence>
<keyword evidence="3 7" id="KW-1133">Transmembrane helix</keyword>
<evidence type="ECO:0000256" key="7">
    <source>
        <dbReference type="HAMAP-Rule" id="MF_02065"/>
    </source>
</evidence>
<reference evidence="8" key="1">
    <citation type="submission" date="2008-02" db="EMBL/GenBank/DDBJ databases">
        <authorList>
            <person name="Fulton L."/>
            <person name="Clifton S."/>
            <person name="Fulton B."/>
            <person name="Xu J."/>
            <person name="Minx P."/>
            <person name="Pepin K.H."/>
            <person name="Johnson M."/>
            <person name="Thiruvilangam P."/>
            <person name="Bhonagiri V."/>
            <person name="Nash W.E."/>
            <person name="Mardis E.R."/>
            <person name="Wilson R.K."/>
        </authorList>
    </citation>
    <scope>NUCLEOTIDE SEQUENCE [LARGE SCALE GENOMIC DNA]</scope>
    <source>
        <strain evidence="8">DSM 1552</strain>
    </source>
</reference>
<dbReference type="GO" id="GO:0008932">
    <property type="term" value="F:lytic endotransglycosylase activity"/>
    <property type="evidence" value="ECO:0007669"/>
    <property type="project" value="UniProtKB-UniRule"/>
</dbReference>
<dbReference type="EMBL" id="ABIK02000006">
    <property type="protein sequence ID" value="EDS75365.1"/>
    <property type="molecule type" value="Genomic_DNA"/>
</dbReference>
<accession>B1C0N0</accession>
<dbReference type="HOGENOM" id="CLU_025574_2_3_9"/>
<evidence type="ECO:0000256" key="2">
    <source>
        <dbReference type="ARBA" id="ARBA00022692"/>
    </source>
</evidence>
<feature type="transmembrane region" description="Helical" evidence="7">
    <location>
        <begin position="12"/>
        <end position="30"/>
    </location>
</feature>
<gene>
    <name evidence="7" type="primary">mltG</name>
    <name evidence="8" type="ORF">CLOSPI_00759</name>
</gene>
<dbReference type="InterPro" id="IPR003770">
    <property type="entry name" value="MLTG-like"/>
</dbReference>
<dbReference type="STRING" id="428126.CLOSPI_00759"/>
<dbReference type="eggNOG" id="COG1559">
    <property type="taxonomic scope" value="Bacteria"/>
</dbReference>
<organism evidence="8 9">
    <name type="scientific">Thomasclavelia spiroformis DSM 1552</name>
    <dbReference type="NCBI Taxonomy" id="428126"/>
    <lineage>
        <taxon>Bacteria</taxon>
        <taxon>Bacillati</taxon>
        <taxon>Bacillota</taxon>
        <taxon>Erysipelotrichia</taxon>
        <taxon>Erysipelotrichales</taxon>
        <taxon>Coprobacillaceae</taxon>
        <taxon>Thomasclavelia</taxon>
    </lineage>
</organism>
<dbReference type="Gene3D" id="3.30.1490.480">
    <property type="entry name" value="Endolytic murein transglycosylase"/>
    <property type="match status" value="1"/>
</dbReference>
<feature type="site" description="Important for catalytic activity" evidence="7">
    <location>
        <position position="252"/>
    </location>
</feature>
<evidence type="ECO:0000313" key="9">
    <source>
        <dbReference type="Proteomes" id="UP000004910"/>
    </source>
</evidence>
<keyword evidence="5 7" id="KW-0456">Lyase</keyword>
<dbReference type="PANTHER" id="PTHR30518:SF2">
    <property type="entry name" value="ENDOLYTIC MUREIN TRANSGLYCOSYLASE"/>
    <property type="match status" value="1"/>
</dbReference>
<keyword evidence="2 7" id="KW-0812">Transmembrane</keyword>
<comment type="subcellular location">
    <subcellularLocation>
        <location evidence="7">Cell membrane</location>
        <topology evidence="7">Single-pass membrane protein</topology>
    </subcellularLocation>
</comment>
<proteinExistence type="inferred from homology"/>
<evidence type="ECO:0000256" key="1">
    <source>
        <dbReference type="ARBA" id="ARBA00022475"/>
    </source>
</evidence>
<comment type="function">
    <text evidence="7">Functions as a peptidoglycan terminase that cleaves nascent peptidoglycan strands endolytically to terminate their elongation.</text>
</comment>
<keyword evidence="9" id="KW-1185">Reference proteome</keyword>
<dbReference type="NCBIfam" id="TIGR00247">
    <property type="entry name" value="endolytic transglycosylase MltG"/>
    <property type="match status" value="1"/>
</dbReference>
<dbReference type="GO" id="GO:0009252">
    <property type="term" value="P:peptidoglycan biosynthetic process"/>
    <property type="evidence" value="ECO:0007669"/>
    <property type="project" value="UniProtKB-UniRule"/>
</dbReference>
<dbReference type="EC" id="4.2.2.29" evidence="7"/>
<evidence type="ECO:0000256" key="5">
    <source>
        <dbReference type="ARBA" id="ARBA00023239"/>
    </source>
</evidence>
<evidence type="ECO:0000313" key="8">
    <source>
        <dbReference type="EMBL" id="EDS75365.1"/>
    </source>
</evidence>
<dbReference type="HAMAP" id="MF_02065">
    <property type="entry name" value="MltG"/>
    <property type="match status" value="1"/>
</dbReference>
<dbReference type="GO" id="GO:0071555">
    <property type="term" value="P:cell wall organization"/>
    <property type="evidence" value="ECO:0007669"/>
    <property type="project" value="UniProtKB-KW"/>
</dbReference>
<comment type="similarity">
    <text evidence="7">Belongs to the transglycosylase MltG family.</text>
</comment>
<sequence>MEDAMKKIKIIAACIAVIFAVIIAMIFFYFDGQKAVSTKSKEIVVEVSGSASNVLDQLDKAGLIRNKTVANLYIKLNHYDFKANVYVLNQNMDLKTILKIIEGDNDYISTDKVTILEGYTIPECAKQVAKVANIEVDTTNLNDDQILELKTNKVLETWTNTEYLQSLIDKYWFLDQTILSTEIMFPLEGYFAPETYVITAKDVSIENITTMMLDQMDKNLQEYKDEISQFIINGNNISLHQFLSLASIVQCEASKPSEDQAKIAGVFINRLEKPMRLQSDVTVNYANQIKTVAVTYNHLEVDSKYNTYKYEGLPIGPISTVSKDVINACLHYQKSDNLFFFALKDGTIIYSKTYDEHQQIVKENKWY</sequence>
<evidence type="ECO:0000256" key="4">
    <source>
        <dbReference type="ARBA" id="ARBA00023136"/>
    </source>
</evidence>
<name>B1C0N0_9FIRM</name>
<comment type="caution">
    <text evidence="8">The sequence shown here is derived from an EMBL/GenBank/DDBJ whole genome shotgun (WGS) entry which is preliminary data.</text>
</comment>
<dbReference type="Pfam" id="PF02618">
    <property type="entry name" value="YceG"/>
    <property type="match status" value="1"/>
</dbReference>
<protein>
    <recommendedName>
        <fullName evidence="7">Endolytic murein transglycosylase</fullName>
        <ecNumber evidence="7">4.2.2.29</ecNumber>
    </recommendedName>
    <alternativeName>
        <fullName evidence="7">Peptidoglycan lytic transglycosylase</fullName>
    </alternativeName>
    <alternativeName>
        <fullName evidence="7">Peptidoglycan polymerization terminase</fullName>
    </alternativeName>
</protein>